<protein>
    <submittedName>
        <fullName evidence="2">Uncharacterized protein</fullName>
    </submittedName>
</protein>
<proteinExistence type="predicted"/>
<accession>F4RLG4</accession>
<evidence type="ECO:0000313" key="3">
    <source>
        <dbReference type="Proteomes" id="UP000001072"/>
    </source>
</evidence>
<dbReference type="GeneID" id="18922834"/>
<dbReference type="Proteomes" id="UP000001072">
    <property type="component" value="Unassembled WGS sequence"/>
</dbReference>
<dbReference type="InParanoid" id="F4RLG4"/>
<gene>
    <name evidence="2" type="ORF">MELLADRAFT_106225</name>
</gene>
<evidence type="ECO:0000313" key="2">
    <source>
        <dbReference type="EMBL" id="EGG06763.1"/>
    </source>
</evidence>
<evidence type="ECO:0000256" key="1">
    <source>
        <dbReference type="SAM" id="MobiDB-lite"/>
    </source>
</evidence>
<keyword evidence="3" id="KW-1185">Reference proteome</keyword>
<feature type="compositionally biased region" description="Polar residues" evidence="1">
    <location>
        <begin position="84"/>
        <end position="96"/>
    </location>
</feature>
<dbReference type="HOGENOM" id="CLU_702229_0_0_1"/>
<feature type="region of interest" description="Disordered" evidence="1">
    <location>
        <begin position="73"/>
        <end position="127"/>
    </location>
</feature>
<reference evidence="3" key="1">
    <citation type="journal article" date="2011" name="Proc. Natl. Acad. Sci. U.S.A.">
        <title>Obligate biotrophy features unraveled by the genomic analysis of rust fungi.</title>
        <authorList>
            <person name="Duplessis S."/>
            <person name="Cuomo C.A."/>
            <person name="Lin Y.-C."/>
            <person name="Aerts A."/>
            <person name="Tisserant E."/>
            <person name="Veneault-Fourrey C."/>
            <person name="Joly D.L."/>
            <person name="Hacquard S."/>
            <person name="Amselem J."/>
            <person name="Cantarel B.L."/>
            <person name="Chiu R."/>
            <person name="Coutinho P.M."/>
            <person name="Feau N."/>
            <person name="Field M."/>
            <person name="Frey P."/>
            <person name="Gelhaye E."/>
            <person name="Goldberg J."/>
            <person name="Grabherr M.G."/>
            <person name="Kodira C.D."/>
            <person name="Kohler A."/>
            <person name="Kuees U."/>
            <person name="Lindquist E.A."/>
            <person name="Lucas S.M."/>
            <person name="Mago R."/>
            <person name="Mauceli E."/>
            <person name="Morin E."/>
            <person name="Murat C."/>
            <person name="Pangilinan J.L."/>
            <person name="Park R."/>
            <person name="Pearson M."/>
            <person name="Quesneville H."/>
            <person name="Rouhier N."/>
            <person name="Sakthikumar S."/>
            <person name="Salamov A.A."/>
            <person name="Schmutz J."/>
            <person name="Selles B."/>
            <person name="Shapiro H."/>
            <person name="Tanguay P."/>
            <person name="Tuskan G.A."/>
            <person name="Henrissat B."/>
            <person name="Van de Peer Y."/>
            <person name="Rouze P."/>
            <person name="Ellis J.G."/>
            <person name="Dodds P.N."/>
            <person name="Schein J.E."/>
            <person name="Zhong S."/>
            <person name="Hamelin R.C."/>
            <person name="Grigoriev I.V."/>
            <person name="Szabo L.J."/>
            <person name="Martin F."/>
        </authorList>
    </citation>
    <scope>NUCLEOTIDE SEQUENCE [LARGE SCALE GENOMIC DNA]</scope>
    <source>
        <strain evidence="3">98AG31 / pathotype 3-4-7</strain>
    </source>
</reference>
<sequence length="393" mass="42845">MTSFGRDHAACTCIPFGCSARQFEKHGETHDGRLFHRTNYPRHAKAIDEYQASITSTHDVSQAAQPVLGSVEPCASGHELTHPTRPNSSLPTNTANNKRRRSPSEAANATSTSSSANHQRPHKQARVSGGATYALEFDTDLSTTYLQFSVAGNALKKTQETQIHNGAYPPSPTPPPPAPDVEMSDPHSPAATESGLSGSLTSRTPYTRAAKHAPSTYAEEIGADIILKKSAPKWKAFSPSLDISLSIQPILVGIGCEASIKLDETSAWRHAGKSFSTFTEHRRNSYVDFIDQGRTRTGVIHHIIRPHSHTTPLFMIHVFRELDATDSIKSPYSYLSRLNAKVVYNECYLKCVCMDDLFGHCAALHNPSGTFGIDKPTVSLATSDMSSSEENIK</sequence>
<feature type="compositionally biased region" description="Pro residues" evidence="1">
    <location>
        <begin position="169"/>
        <end position="179"/>
    </location>
</feature>
<name>F4RLG4_MELLP</name>
<dbReference type="VEuPathDB" id="FungiDB:MELLADRAFT_106225"/>
<dbReference type="AlphaFoldDB" id="F4RLG4"/>
<feature type="compositionally biased region" description="Low complexity" evidence="1">
    <location>
        <begin position="106"/>
        <end position="117"/>
    </location>
</feature>
<dbReference type="RefSeq" id="XP_007409723.1">
    <property type="nucleotide sequence ID" value="XM_007409661.1"/>
</dbReference>
<organism evidence="3">
    <name type="scientific">Melampsora larici-populina (strain 98AG31 / pathotype 3-4-7)</name>
    <name type="common">Poplar leaf rust fungus</name>
    <dbReference type="NCBI Taxonomy" id="747676"/>
    <lineage>
        <taxon>Eukaryota</taxon>
        <taxon>Fungi</taxon>
        <taxon>Dikarya</taxon>
        <taxon>Basidiomycota</taxon>
        <taxon>Pucciniomycotina</taxon>
        <taxon>Pucciniomycetes</taxon>
        <taxon>Pucciniales</taxon>
        <taxon>Melampsoraceae</taxon>
        <taxon>Melampsora</taxon>
    </lineage>
</organism>
<feature type="region of interest" description="Disordered" evidence="1">
    <location>
        <begin position="163"/>
        <end position="202"/>
    </location>
</feature>
<dbReference type="EMBL" id="GL883106">
    <property type="protein sequence ID" value="EGG06763.1"/>
    <property type="molecule type" value="Genomic_DNA"/>
</dbReference>
<dbReference type="KEGG" id="mlr:MELLADRAFT_106225"/>